<dbReference type="InterPro" id="IPR049315">
    <property type="entry name" value="GDC-P_N"/>
</dbReference>
<dbReference type="GO" id="GO:0019464">
    <property type="term" value="P:glycine decarboxylation via glycine cleavage system"/>
    <property type="evidence" value="ECO:0007669"/>
    <property type="project" value="UniProtKB-UniRule"/>
</dbReference>
<dbReference type="PANTHER" id="PTHR42806">
    <property type="entry name" value="GLYCINE CLEAVAGE SYSTEM P-PROTEIN"/>
    <property type="match status" value="1"/>
</dbReference>
<dbReference type="InterPro" id="IPR015422">
    <property type="entry name" value="PyrdxlP-dep_Trfase_small"/>
</dbReference>
<dbReference type="AlphaFoldDB" id="A0A3N5CPV4"/>
<dbReference type="EMBL" id="RPFZ01000001">
    <property type="protein sequence ID" value="RPF71034.1"/>
    <property type="molecule type" value="Genomic_DNA"/>
</dbReference>
<evidence type="ECO:0000256" key="2">
    <source>
        <dbReference type="ARBA" id="ARBA00023002"/>
    </source>
</evidence>
<dbReference type="OrthoDB" id="9801272at2"/>
<evidence type="ECO:0000256" key="3">
    <source>
        <dbReference type="ARBA" id="ARBA00049026"/>
    </source>
</evidence>
<dbReference type="CDD" id="cd00613">
    <property type="entry name" value="GDC-P"/>
    <property type="match status" value="1"/>
</dbReference>
<evidence type="ECO:0000259" key="5">
    <source>
        <dbReference type="Pfam" id="PF02347"/>
    </source>
</evidence>
<dbReference type="SUPFAM" id="SSF53383">
    <property type="entry name" value="PLP-dependent transferases"/>
    <property type="match status" value="1"/>
</dbReference>
<comment type="similarity">
    <text evidence="4">Belongs to the GcvP family. N-terminal subunit subfamily.</text>
</comment>
<evidence type="ECO:0000256" key="4">
    <source>
        <dbReference type="HAMAP-Rule" id="MF_00712"/>
    </source>
</evidence>
<keyword evidence="7" id="KW-1185">Reference proteome</keyword>
<sequence>MRYLPHTDIDRAAMLDTIGADSVDALFSDVPSDLYLDGPVEGLPLHASEMAVERHMRRLSKKNLAAADTPFFLGAGAYRHHVPATVDHIIQRGEFLTAYTPYQPEIAQGTLQMLFEFQTQVARLYGCAIANASMYDGSTACWEAMVMAERITKRTRVVCAAGLHPHYVSVATTLARFTRASVDTAVPVLEAGAGEDAIIDRIDEETSCVVVQYPDILGRIPDLQRIADAAHDKGALLIAVNTEPVALGALEAPGDLGADIVVGEGQAIGVGLQFGGPYLGLFAIANPRHVRQMPGRLCGETIDADGKRGFVLTLSTREQHIRREKATSNICTNSGLCALAFSVHMTLLGDAGLSRLAAVNHALACKAADRLGRVPGLKVLNDTFFNEFTVTFDRDARQLVRDLADKGILAGISLGRLFPDEASLSGGLLVTVTETSTEEDIEALANALQEALS</sequence>
<dbReference type="RefSeq" id="WP_123879092.1">
    <property type="nucleotide sequence ID" value="NZ_RPFZ01000001.1"/>
</dbReference>
<comment type="caution">
    <text evidence="6">The sequence shown here is derived from an EMBL/GenBank/DDBJ whole genome shotgun (WGS) entry which is preliminary data.</text>
</comment>
<dbReference type="Proteomes" id="UP000275232">
    <property type="component" value="Unassembled WGS sequence"/>
</dbReference>
<comment type="function">
    <text evidence="1 4">The glycine cleavage system catalyzes the degradation of glycine. The P protein binds the alpha-amino group of glycine through its pyridoxal phosphate cofactor; CO(2) is released and the remaining methylamine moiety is then transferred to the lipoamide cofactor of the H protein.</text>
</comment>
<comment type="catalytic activity">
    <reaction evidence="3 4">
        <text>N(6)-[(R)-lipoyl]-L-lysyl-[glycine-cleavage complex H protein] + glycine + H(+) = N(6)-[(R)-S(8)-aminomethyldihydrolipoyl]-L-lysyl-[glycine-cleavage complex H protein] + CO2</text>
        <dbReference type="Rhea" id="RHEA:24304"/>
        <dbReference type="Rhea" id="RHEA-COMP:10494"/>
        <dbReference type="Rhea" id="RHEA-COMP:10495"/>
        <dbReference type="ChEBI" id="CHEBI:15378"/>
        <dbReference type="ChEBI" id="CHEBI:16526"/>
        <dbReference type="ChEBI" id="CHEBI:57305"/>
        <dbReference type="ChEBI" id="CHEBI:83099"/>
        <dbReference type="ChEBI" id="CHEBI:83143"/>
        <dbReference type="EC" id="1.4.4.2"/>
    </reaction>
</comment>
<dbReference type="InterPro" id="IPR015421">
    <property type="entry name" value="PyrdxlP-dep_Trfase_major"/>
</dbReference>
<gene>
    <name evidence="4" type="primary">gcvPA</name>
    <name evidence="6" type="ORF">EG799_04960</name>
</gene>
<dbReference type="InterPro" id="IPR023010">
    <property type="entry name" value="GcvPA"/>
</dbReference>
<dbReference type="Gene3D" id="3.90.1150.10">
    <property type="entry name" value="Aspartate Aminotransferase, domain 1"/>
    <property type="match status" value="1"/>
</dbReference>
<comment type="subunit">
    <text evidence="4">The glycine cleavage system is composed of four proteins: P, T, L and H. In this organism, the P 'protein' is a heterodimer of two subunits.</text>
</comment>
<dbReference type="HAMAP" id="MF_00712">
    <property type="entry name" value="GcvPA"/>
    <property type="match status" value="1"/>
</dbReference>
<dbReference type="InterPro" id="IPR015424">
    <property type="entry name" value="PyrdxlP-dep_Trfase"/>
</dbReference>
<proteinExistence type="inferred from homology"/>
<dbReference type="PIRSF" id="PIRSF006815">
    <property type="entry name" value="GcvPA"/>
    <property type="match status" value="1"/>
</dbReference>
<evidence type="ECO:0000256" key="1">
    <source>
        <dbReference type="ARBA" id="ARBA00003788"/>
    </source>
</evidence>
<organism evidence="6 7">
    <name type="scientific">Aurantiacibacter spongiae</name>
    <dbReference type="NCBI Taxonomy" id="2488860"/>
    <lineage>
        <taxon>Bacteria</taxon>
        <taxon>Pseudomonadati</taxon>
        <taxon>Pseudomonadota</taxon>
        <taxon>Alphaproteobacteria</taxon>
        <taxon>Sphingomonadales</taxon>
        <taxon>Erythrobacteraceae</taxon>
        <taxon>Aurantiacibacter</taxon>
    </lineage>
</organism>
<dbReference type="GO" id="GO:0004375">
    <property type="term" value="F:glycine dehydrogenase (decarboxylating) activity"/>
    <property type="evidence" value="ECO:0007669"/>
    <property type="project" value="UniProtKB-EC"/>
</dbReference>
<dbReference type="NCBIfam" id="NF001696">
    <property type="entry name" value="PRK00451.1"/>
    <property type="match status" value="1"/>
</dbReference>
<dbReference type="InterPro" id="IPR020581">
    <property type="entry name" value="GDC_P"/>
</dbReference>
<dbReference type="Gene3D" id="3.40.640.10">
    <property type="entry name" value="Type I PLP-dependent aspartate aminotransferase-like (Major domain)"/>
    <property type="match status" value="1"/>
</dbReference>
<feature type="domain" description="Glycine cleavage system P-protein N-terminal" evidence="5">
    <location>
        <begin position="1"/>
        <end position="447"/>
    </location>
</feature>
<dbReference type="Pfam" id="PF02347">
    <property type="entry name" value="GDC-P"/>
    <property type="match status" value="1"/>
</dbReference>
<name>A0A3N5CPV4_9SPHN</name>
<dbReference type="GO" id="GO:0009116">
    <property type="term" value="P:nucleoside metabolic process"/>
    <property type="evidence" value="ECO:0007669"/>
    <property type="project" value="InterPro"/>
</dbReference>
<reference evidence="6 7" key="1">
    <citation type="submission" date="2018-11" db="EMBL/GenBank/DDBJ databases">
        <title>Erythrobacter spongiae sp. nov., isolated from a marine sponge.</title>
        <authorList>
            <person name="Zhuang L."/>
            <person name="Luo L."/>
        </authorList>
    </citation>
    <scope>NUCLEOTIDE SEQUENCE [LARGE SCALE GENOMIC DNA]</scope>
    <source>
        <strain evidence="6 7">HN-E23</strain>
    </source>
</reference>
<evidence type="ECO:0000313" key="6">
    <source>
        <dbReference type="EMBL" id="RPF71034.1"/>
    </source>
</evidence>
<accession>A0A3N5CPV4</accession>
<dbReference type="PANTHER" id="PTHR42806:SF1">
    <property type="entry name" value="GLYCINE DEHYDROGENASE (DECARBOXYLATING)"/>
    <property type="match status" value="1"/>
</dbReference>
<keyword evidence="2 4" id="KW-0560">Oxidoreductase</keyword>
<dbReference type="EC" id="1.4.4.2" evidence="4"/>
<protein>
    <recommendedName>
        <fullName evidence="4">Probable glycine dehydrogenase (decarboxylating) subunit 1</fullName>
        <ecNumber evidence="4">1.4.4.2</ecNumber>
    </recommendedName>
    <alternativeName>
        <fullName evidence="4">Glycine cleavage system P-protein subunit 1</fullName>
    </alternativeName>
    <alternativeName>
        <fullName evidence="4">Glycine decarboxylase subunit 1</fullName>
    </alternativeName>
    <alternativeName>
        <fullName evidence="4">Glycine dehydrogenase (aminomethyl-transferring) subunit 1</fullName>
    </alternativeName>
</protein>
<evidence type="ECO:0000313" key="7">
    <source>
        <dbReference type="Proteomes" id="UP000275232"/>
    </source>
</evidence>